<dbReference type="Pfam" id="PF22817">
    <property type="entry name" value="ApeP-like"/>
    <property type="match status" value="1"/>
</dbReference>
<evidence type="ECO:0000313" key="3">
    <source>
        <dbReference type="Proteomes" id="UP001207736"/>
    </source>
</evidence>
<evidence type="ECO:0000313" key="1">
    <source>
        <dbReference type="EMBL" id="GJM50741.1"/>
    </source>
</evidence>
<evidence type="ECO:0000313" key="2">
    <source>
        <dbReference type="EMBL" id="GJM51894.1"/>
    </source>
</evidence>
<keyword evidence="4" id="KW-1185">Reference proteome</keyword>
<dbReference type="EMBL" id="BQKA01000033">
    <property type="protein sequence ID" value="GJM50741.1"/>
    <property type="molecule type" value="Genomic_DNA"/>
</dbReference>
<dbReference type="Proteomes" id="UP001208692">
    <property type="component" value="Unassembled WGS sequence"/>
</dbReference>
<evidence type="ECO:0000313" key="4">
    <source>
        <dbReference type="Proteomes" id="UP001208692"/>
    </source>
</evidence>
<sequence length="144" mass="16362">MELQLPITDKYIVEQFIPQRFPFVMVDALLNYTETELLSGLTIVNDLLFVKNNFFQEAGLIEHLAQSIALHKGYSYYLQNQSAPTGYIGSIKQITIYRYPKIGEQLLTKVSVLHEFMGVTLVQLESSIQNECIALGEMKTVLAK</sequence>
<evidence type="ECO:0008006" key="5">
    <source>
        <dbReference type="Google" id="ProtNLM"/>
    </source>
</evidence>
<dbReference type="RefSeq" id="WP_264845497.1">
    <property type="nucleotide sequence ID" value="NZ_BPMA01000012.1"/>
</dbReference>
<dbReference type="Gene3D" id="3.10.129.10">
    <property type="entry name" value="Hotdog Thioesterase"/>
    <property type="match status" value="1"/>
</dbReference>
<dbReference type="InterPro" id="IPR029069">
    <property type="entry name" value="HotDog_dom_sf"/>
</dbReference>
<organism evidence="1 3">
    <name type="scientific">Capnocytophaga catalasegens</name>
    <dbReference type="NCBI Taxonomy" id="1004260"/>
    <lineage>
        <taxon>Bacteria</taxon>
        <taxon>Pseudomonadati</taxon>
        <taxon>Bacteroidota</taxon>
        <taxon>Flavobacteriia</taxon>
        <taxon>Flavobacteriales</taxon>
        <taxon>Flavobacteriaceae</taxon>
        <taxon>Capnocytophaga</taxon>
    </lineage>
</organism>
<dbReference type="AlphaFoldDB" id="A0AAV5ATX2"/>
<accession>A0AAV5ATX2</accession>
<name>A0AAV5ATX2_9FLAO</name>
<reference evidence="1 4" key="1">
    <citation type="submission" date="2021-11" db="EMBL/GenBank/DDBJ databases">
        <title>Draft genome sequence of Capnocytophaga sp. strain KC07075 isolated from cat oral cavity.</title>
        <authorList>
            <person name="Suzuki M."/>
            <person name="Imaoka K."/>
            <person name="Kimura M."/>
            <person name="Morikawa S."/>
            <person name="Maeda K."/>
        </authorList>
    </citation>
    <scope>NUCLEOTIDE SEQUENCE</scope>
    <source>
        <strain evidence="1">KC07075</strain>
        <strain evidence="2 4">KC07079</strain>
    </source>
</reference>
<dbReference type="SUPFAM" id="SSF54637">
    <property type="entry name" value="Thioesterase/thiol ester dehydrase-isomerase"/>
    <property type="match status" value="1"/>
</dbReference>
<dbReference type="Proteomes" id="UP001207736">
    <property type="component" value="Unassembled WGS sequence"/>
</dbReference>
<dbReference type="EMBL" id="BQKB01000007">
    <property type="protein sequence ID" value="GJM51894.1"/>
    <property type="molecule type" value="Genomic_DNA"/>
</dbReference>
<comment type="caution">
    <text evidence="1">The sequence shown here is derived from an EMBL/GenBank/DDBJ whole genome shotgun (WGS) entry which is preliminary data.</text>
</comment>
<proteinExistence type="predicted"/>
<protein>
    <recommendedName>
        <fullName evidence="5">3-hydroxymyristoyl/3-hydroxydecanoyl-(Acyl carrier protein) dehydratase</fullName>
    </recommendedName>
</protein>
<dbReference type="InterPro" id="IPR016776">
    <property type="entry name" value="ApeP-like_dehydratase"/>
</dbReference>
<gene>
    <name evidence="1" type="primary">darC1</name>
    <name evidence="1" type="ORF">RCZ15_17140</name>
    <name evidence="2" type="ORF">RCZ16_02120</name>
</gene>